<dbReference type="Pfam" id="PF01339">
    <property type="entry name" value="CheB_methylest"/>
    <property type="match status" value="1"/>
</dbReference>
<sequence>VVVHLSPTYPSHLADILAKSTPLSVVQVTSDIALVSNTIYIISPNNFLTLSEGLLRIQQIPQPRPLLKSIDHLFVSLAAELQEKIHLYCPDRCRS</sequence>
<feature type="non-terminal residue" evidence="2">
    <location>
        <position position="1"/>
    </location>
</feature>
<dbReference type="SUPFAM" id="SSF52738">
    <property type="entry name" value="Methylesterase CheB, C-terminal domain"/>
    <property type="match status" value="1"/>
</dbReference>
<keyword evidence="3" id="KW-1185">Reference proteome</keyword>
<accession>A0A2P7NQK5</accession>
<dbReference type="GO" id="GO:0006935">
    <property type="term" value="P:chemotaxis"/>
    <property type="evidence" value="ECO:0007669"/>
    <property type="project" value="InterPro"/>
</dbReference>
<reference evidence="2 3" key="1">
    <citation type="submission" date="2018-03" db="EMBL/GenBank/DDBJ databases">
        <title>Draft genome of Nitrosomonas supralitoralis APG5.</title>
        <authorList>
            <person name="Urakawa H."/>
            <person name="Lopez J.V."/>
        </authorList>
    </citation>
    <scope>NUCLEOTIDE SEQUENCE [LARGE SCALE GENOMIC DNA]</scope>
    <source>
        <strain evidence="2 3">APG5</strain>
    </source>
</reference>
<feature type="domain" description="CheB-type methylesterase" evidence="1">
    <location>
        <begin position="1"/>
        <end position="83"/>
    </location>
</feature>
<dbReference type="Proteomes" id="UP000241912">
    <property type="component" value="Unassembled WGS sequence"/>
</dbReference>
<comment type="caution">
    <text evidence="2">The sequence shown here is derived from an EMBL/GenBank/DDBJ whole genome shotgun (WGS) entry which is preliminary data.</text>
</comment>
<evidence type="ECO:0000313" key="2">
    <source>
        <dbReference type="EMBL" id="PSJ15755.1"/>
    </source>
</evidence>
<dbReference type="EMBL" id="PXXU01000181">
    <property type="protein sequence ID" value="PSJ15755.1"/>
    <property type="molecule type" value="Genomic_DNA"/>
</dbReference>
<dbReference type="InterPro" id="IPR035909">
    <property type="entry name" value="CheB_C"/>
</dbReference>
<dbReference type="InterPro" id="IPR000673">
    <property type="entry name" value="Sig_transdc_resp-reg_Me-estase"/>
</dbReference>
<dbReference type="RefSeq" id="WP_147383671.1">
    <property type="nucleotide sequence ID" value="NZ_PXXU01000181.1"/>
</dbReference>
<dbReference type="Gene3D" id="3.40.50.180">
    <property type="entry name" value="Methylesterase CheB, C-terminal domain"/>
    <property type="match status" value="1"/>
</dbReference>
<dbReference type="GO" id="GO:0005737">
    <property type="term" value="C:cytoplasm"/>
    <property type="evidence" value="ECO:0007669"/>
    <property type="project" value="InterPro"/>
</dbReference>
<protein>
    <recommendedName>
        <fullName evidence="1">CheB-type methylesterase domain-containing protein</fullName>
    </recommendedName>
</protein>
<evidence type="ECO:0000313" key="3">
    <source>
        <dbReference type="Proteomes" id="UP000241912"/>
    </source>
</evidence>
<gene>
    <name evidence="2" type="ORF">C7H79_17270</name>
</gene>
<organism evidence="2 3">
    <name type="scientific">Nitrosomonas supralitoralis</name>
    <dbReference type="NCBI Taxonomy" id="2116706"/>
    <lineage>
        <taxon>Bacteria</taxon>
        <taxon>Pseudomonadati</taxon>
        <taxon>Pseudomonadota</taxon>
        <taxon>Betaproteobacteria</taxon>
        <taxon>Nitrosomonadales</taxon>
        <taxon>Nitrosomonadaceae</taxon>
        <taxon>Nitrosomonas</taxon>
    </lineage>
</organism>
<proteinExistence type="predicted"/>
<dbReference type="GO" id="GO:0008984">
    <property type="term" value="F:protein-glutamate methylesterase activity"/>
    <property type="evidence" value="ECO:0007669"/>
    <property type="project" value="InterPro"/>
</dbReference>
<dbReference type="AlphaFoldDB" id="A0A2P7NQK5"/>
<dbReference type="GO" id="GO:0000156">
    <property type="term" value="F:phosphorelay response regulator activity"/>
    <property type="evidence" value="ECO:0007669"/>
    <property type="project" value="InterPro"/>
</dbReference>
<evidence type="ECO:0000259" key="1">
    <source>
        <dbReference type="Pfam" id="PF01339"/>
    </source>
</evidence>
<name>A0A2P7NQK5_9PROT</name>
<dbReference type="OrthoDB" id="9816309at2"/>